<feature type="transmembrane region" description="Helical" evidence="12">
    <location>
        <begin position="354"/>
        <end position="376"/>
    </location>
</feature>
<evidence type="ECO:0000256" key="7">
    <source>
        <dbReference type="ARBA" id="ARBA00022723"/>
    </source>
</evidence>
<evidence type="ECO:0000256" key="9">
    <source>
        <dbReference type="ARBA" id="ARBA00022989"/>
    </source>
</evidence>
<keyword evidence="7 12" id="KW-0479">Metal-binding</keyword>
<feature type="transmembrane region" description="Helical" evidence="12">
    <location>
        <begin position="125"/>
        <end position="146"/>
    </location>
</feature>
<feature type="transmembrane region" description="Helical" evidence="12">
    <location>
        <begin position="217"/>
        <end position="236"/>
    </location>
</feature>
<feature type="transmembrane region" description="Helical" evidence="12">
    <location>
        <begin position="96"/>
        <end position="118"/>
    </location>
</feature>
<dbReference type="Proteomes" id="UP001172645">
    <property type="component" value="Unassembled WGS sequence"/>
</dbReference>
<dbReference type="PANTHER" id="PTHR30365">
    <property type="entry name" value="CYTOCHROME D UBIQUINOL OXIDASE"/>
    <property type="match status" value="1"/>
</dbReference>
<dbReference type="EMBL" id="JARFYM010000010">
    <property type="protein sequence ID" value="MDL2400289.1"/>
    <property type="molecule type" value="Genomic_DNA"/>
</dbReference>
<keyword evidence="6 12" id="KW-0812">Transmembrane</keyword>
<evidence type="ECO:0000313" key="14">
    <source>
        <dbReference type="Proteomes" id="UP001172645"/>
    </source>
</evidence>
<dbReference type="RefSeq" id="WP_285869366.1">
    <property type="nucleotide sequence ID" value="NZ_JARFYM010000010.1"/>
</dbReference>
<evidence type="ECO:0000256" key="6">
    <source>
        <dbReference type="ARBA" id="ARBA00022692"/>
    </source>
</evidence>
<dbReference type="PIRSF" id="PIRSF006446">
    <property type="entry name" value="Cyt_quinol_oxidase_1"/>
    <property type="match status" value="1"/>
</dbReference>
<dbReference type="InterPro" id="IPR002585">
    <property type="entry name" value="Cyt-d_ubiquinol_oxidase_su_1"/>
</dbReference>
<evidence type="ECO:0000256" key="10">
    <source>
        <dbReference type="ARBA" id="ARBA00023004"/>
    </source>
</evidence>
<evidence type="ECO:0000256" key="8">
    <source>
        <dbReference type="ARBA" id="ARBA00022982"/>
    </source>
</evidence>
<evidence type="ECO:0000256" key="2">
    <source>
        <dbReference type="ARBA" id="ARBA00009819"/>
    </source>
</evidence>
<accession>A0ABT7JVC1</accession>
<name>A0ABT7JVC1_9HYPH</name>
<feature type="transmembrane region" description="Helical" evidence="12">
    <location>
        <begin position="321"/>
        <end position="342"/>
    </location>
</feature>
<sequence length="465" mass="51310">MHFDPILLSRVQFAWVIAWHILLPAFTVGTASFIAVCEALALATGREVYVRISTFWTKLFAIAFGMGVVSGLVMPFQFGTNWSRYASATANVLSPLFAYEGLTAFFLEAGFLGVLLFGRTRVPRWAHFIAALMVAIGTLFSTFWILSANSWMQTPAGYEIINDQFFPKDWLEVIFNPSFPYRLAHTAIAFFTTTGFVVLGVGAYLLRADRSPQEARIMMSMALWSLTVLVPLQMVIGDMHGLNTREYQPAKLAAIEARWETGNAVPLTLFAIPDDKAERNRFAIEIPVLGSLILTHDIHGEVKGLKDFPADQRPPVAIPFFAFRAMVGCAVVMLALVVLGGWLRWRGRLYETRWYLLACQCAVPLGFIAVIAGWFVTEVGRQPWTVYGLLRTTASVTPSLTGSEVTLSLLAYISVYLLIYPAGLILLFRLVRTGPLATSEAAPATELSPAAPVPARAINIVKGEM</sequence>
<evidence type="ECO:0000256" key="5">
    <source>
        <dbReference type="ARBA" id="ARBA00022617"/>
    </source>
</evidence>
<keyword evidence="10 12" id="KW-0408">Iron</keyword>
<evidence type="ECO:0000256" key="1">
    <source>
        <dbReference type="ARBA" id="ARBA00004651"/>
    </source>
</evidence>
<keyword evidence="11 12" id="KW-0472">Membrane</keyword>
<protein>
    <submittedName>
        <fullName evidence="13">Cytochrome ubiquinol oxidase subunit I</fullName>
    </submittedName>
</protein>
<keyword evidence="5 12" id="KW-0349">Heme</keyword>
<keyword evidence="14" id="KW-1185">Reference proteome</keyword>
<evidence type="ECO:0000256" key="11">
    <source>
        <dbReference type="ARBA" id="ARBA00023136"/>
    </source>
</evidence>
<evidence type="ECO:0000256" key="12">
    <source>
        <dbReference type="PIRNR" id="PIRNR006446"/>
    </source>
</evidence>
<keyword evidence="3 12" id="KW-0813">Transport</keyword>
<proteinExistence type="inferred from homology"/>
<evidence type="ECO:0000313" key="13">
    <source>
        <dbReference type="EMBL" id="MDL2400289.1"/>
    </source>
</evidence>
<dbReference type="Pfam" id="PF01654">
    <property type="entry name" value="Cyt_bd_oxida_I"/>
    <property type="match status" value="1"/>
</dbReference>
<reference evidence="13" key="1">
    <citation type="submission" date="2023-06" db="EMBL/GenBank/DDBJ databases">
        <title>Phylogenetic Diversity of Rhizobium strains.</title>
        <authorList>
            <person name="Moura F.T."/>
            <person name="Helene L.C.F."/>
            <person name="Hungria M."/>
        </authorList>
    </citation>
    <scope>NUCLEOTIDE SEQUENCE</scope>
    <source>
        <strain evidence="13">CCGE526</strain>
    </source>
</reference>
<evidence type="ECO:0000256" key="4">
    <source>
        <dbReference type="ARBA" id="ARBA00022475"/>
    </source>
</evidence>
<evidence type="ECO:0000256" key="3">
    <source>
        <dbReference type="ARBA" id="ARBA00022448"/>
    </source>
</evidence>
<dbReference type="PANTHER" id="PTHR30365:SF14">
    <property type="entry name" value="CYTOCHROME BD MENAQUINOL OXIDASE SUBUNIT I-RELATED"/>
    <property type="match status" value="1"/>
</dbReference>
<feature type="transmembrane region" description="Helical" evidence="12">
    <location>
        <begin position="409"/>
        <end position="428"/>
    </location>
</feature>
<keyword evidence="8 12" id="KW-0249">Electron transport</keyword>
<comment type="caution">
    <text evidence="13">The sequence shown here is derived from an EMBL/GenBank/DDBJ whole genome shotgun (WGS) entry which is preliminary data.</text>
</comment>
<gene>
    <name evidence="13" type="ORF">PY649_15380</name>
</gene>
<feature type="transmembrane region" description="Helical" evidence="12">
    <location>
        <begin position="12"/>
        <end position="43"/>
    </location>
</feature>
<feature type="transmembrane region" description="Helical" evidence="12">
    <location>
        <begin position="55"/>
        <end position="76"/>
    </location>
</feature>
<organism evidence="13 14">
    <name type="scientific">Rhizobium mayense</name>
    <dbReference type="NCBI Taxonomy" id="1312184"/>
    <lineage>
        <taxon>Bacteria</taxon>
        <taxon>Pseudomonadati</taxon>
        <taxon>Pseudomonadota</taxon>
        <taxon>Alphaproteobacteria</taxon>
        <taxon>Hyphomicrobiales</taxon>
        <taxon>Rhizobiaceae</taxon>
        <taxon>Rhizobium/Agrobacterium group</taxon>
        <taxon>Rhizobium</taxon>
    </lineage>
</organism>
<comment type="subcellular location">
    <subcellularLocation>
        <location evidence="12">Cell inner membrane</location>
    </subcellularLocation>
    <subcellularLocation>
        <location evidence="1">Cell membrane</location>
        <topology evidence="1">Multi-pass membrane protein</topology>
    </subcellularLocation>
</comment>
<keyword evidence="9 12" id="KW-1133">Transmembrane helix</keyword>
<comment type="similarity">
    <text evidence="2 12">Belongs to the cytochrome ubiquinol oxidase subunit 1 family.</text>
</comment>
<feature type="transmembrane region" description="Helical" evidence="12">
    <location>
        <begin position="183"/>
        <end position="205"/>
    </location>
</feature>
<keyword evidence="4 12" id="KW-1003">Cell membrane</keyword>